<dbReference type="InterPro" id="IPR013324">
    <property type="entry name" value="RNA_pol_sigma_r3/r4-like"/>
</dbReference>
<keyword evidence="2" id="KW-0805">Transcription regulation</keyword>
<dbReference type="Gene3D" id="1.10.10.10">
    <property type="entry name" value="Winged helix-like DNA-binding domain superfamily/Winged helix DNA-binding domain"/>
    <property type="match status" value="1"/>
</dbReference>
<dbReference type="PANTHER" id="PTHR43133:SF46">
    <property type="entry name" value="RNA POLYMERASE SIGMA-70 FACTOR ECF SUBFAMILY"/>
    <property type="match status" value="1"/>
</dbReference>
<dbReference type="Gene3D" id="1.10.1740.10">
    <property type="match status" value="1"/>
</dbReference>
<evidence type="ECO:0000313" key="6">
    <source>
        <dbReference type="EMBL" id="MFD2969240.1"/>
    </source>
</evidence>
<evidence type="ECO:0000259" key="5">
    <source>
        <dbReference type="Pfam" id="PF08281"/>
    </source>
</evidence>
<reference evidence="7" key="1">
    <citation type="journal article" date="2019" name="Int. J. Syst. Evol. Microbiol.">
        <title>The Global Catalogue of Microorganisms (GCM) 10K type strain sequencing project: providing services to taxonomists for standard genome sequencing and annotation.</title>
        <authorList>
            <consortium name="The Broad Institute Genomics Platform"/>
            <consortium name="The Broad Institute Genome Sequencing Center for Infectious Disease"/>
            <person name="Wu L."/>
            <person name="Ma J."/>
        </authorList>
    </citation>
    <scope>NUCLEOTIDE SEQUENCE [LARGE SCALE GENOMIC DNA]</scope>
    <source>
        <strain evidence="7">KCTC 22814</strain>
    </source>
</reference>
<comment type="caution">
    <text evidence="6">The sequence shown here is derived from an EMBL/GenBank/DDBJ whole genome shotgun (WGS) entry which is preliminary data.</text>
</comment>
<dbReference type="PANTHER" id="PTHR43133">
    <property type="entry name" value="RNA POLYMERASE ECF-TYPE SIGMA FACTO"/>
    <property type="match status" value="1"/>
</dbReference>
<dbReference type="SUPFAM" id="SSF88659">
    <property type="entry name" value="Sigma3 and sigma4 domains of RNA polymerase sigma factors"/>
    <property type="match status" value="1"/>
</dbReference>
<dbReference type="SUPFAM" id="SSF88946">
    <property type="entry name" value="Sigma2 domain of RNA polymerase sigma factors"/>
    <property type="match status" value="1"/>
</dbReference>
<evidence type="ECO:0000256" key="1">
    <source>
        <dbReference type="ARBA" id="ARBA00010641"/>
    </source>
</evidence>
<dbReference type="InterPro" id="IPR013325">
    <property type="entry name" value="RNA_pol_sigma_r2"/>
</dbReference>
<gene>
    <name evidence="6" type="ORF">ACFS7Y_17735</name>
</gene>
<dbReference type="InterPro" id="IPR013249">
    <property type="entry name" value="RNA_pol_sigma70_r4_t2"/>
</dbReference>
<dbReference type="RefSeq" id="WP_320186453.1">
    <property type="nucleotide sequence ID" value="NZ_CP138332.1"/>
</dbReference>
<dbReference type="InterPro" id="IPR036388">
    <property type="entry name" value="WH-like_DNA-bd_sf"/>
</dbReference>
<keyword evidence="3" id="KW-0731">Sigma factor</keyword>
<evidence type="ECO:0000256" key="4">
    <source>
        <dbReference type="ARBA" id="ARBA00023163"/>
    </source>
</evidence>
<evidence type="ECO:0000256" key="2">
    <source>
        <dbReference type="ARBA" id="ARBA00023015"/>
    </source>
</evidence>
<dbReference type="InterPro" id="IPR039425">
    <property type="entry name" value="RNA_pol_sigma-70-like"/>
</dbReference>
<organism evidence="6 7">
    <name type="scientific">Sphingobacterium bambusae</name>
    <dbReference type="NCBI Taxonomy" id="662858"/>
    <lineage>
        <taxon>Bacteria</taxon>
        <taxon>Pseudomonadati</taxon>
        <taxon>Bacteroidota</taxon>
        <taxon>Sphingobacteriia</taxon>
        <taxon>Sphingobacteriales</taxon>
        <taxon>Sphingobacteriaceae</taxon>
        <taxon>Sphingobacterium</taxon>
    </lineage>
</organism>
<dbReference type="Pfam" id="PF08281">
    <property type="entry name" value="Sigma70_r4_2"/>
    <property type="match status" value="1"/>
</dbReference>
<proteinExistence type="inferred from homology"/>
<evidence type="ECO:0000313" key="7">
    <source>
        <dbReference type="Proteomes" id="UP001597525"/>
    </source>
</evidence>
<dbReference type="EMBL" id="JBHUPB010000012">
    <property type="protein sequence ID" value="MFD2969240.1"/>
    <property type="molecule type" value="Genomic_DNA"/>
</dbReference>
<comment type="similarity">
    <text evidence="1">Belongs to the sigma-70 factor family. ECF subfamily.</text>
</comment>
<feature type="domain" description="RNA polymerase sigma factor 70 region 4 type 2" evidence="5">
    <location>
        <begin position="107"/>
        <end position="155"/>
    </location>
</feature>
<keyword evidence="7" id="KW-1185">Reference proteome</keyword>
<keyword evidence="4" id="KW-0804">Transcription</keyword>
<dbReference type="Proteomes" id="UP001597525">
    <property type="component" value="Unassembled WGS sequence"/>
</dbReference>
<evidence type="ECO:0000256" key="3">
    <source>
        <dbReference type="ARBA" id="ARBA00023082"/>
    </source>
</evidence>
<name>A0ABW6BI57_9SPHI</name>
<accession>A0ABW6BI57</accession>
<protein>
    <submittedName>
        <fullName evidence="6">Sigma-70 family RNA polymerase sigma factor</fullName>
    </submittedName>
</protein>
<sequence>MPINEKEFTEAYQAHWKALFYQALKLSNDEELAKELIQELFRQLWERRAHIHIETSWGAYLSGALRLKIFEHYRRLARKQVDPIDESEEELFCLNEYLDGKEADAIMSRAIAELHPRCREVFVLSRQDGLPNKVIAAQLGISVKAVEANITRALTYLREKAKNFM</sequence>
<dbReference type="NCBIfam" id="TIGR02937">
    <property type="entry name" value="sigma70-ECF"/>
    <property type="match status" value="1"/>
</dbReference>
<dbReference type="InterPro" id="IPR014284">
    <property type="entry name" value="RNA_pol_sigma-70_dom"/>
</dbReference>